<dbReference type="InterPro" id="IPR011993">
    <property type="entry name" value="PH-like_dom_sf"/>
</dbReference>
<dbReference type="Proteomes" id="UP000650833">
    <property type="component" value="Unassembled WGS sequence"/>
</dbReference>
<feature type="region of interest" description="Disordered" evidence="8">
    <location>
        <begin position="314"/>
        <end position="333"/>
    </location>
</feature>
<dbReference type="GO" id="GO:0016906">
    <property type="term" value="F:sterol 3-beta-glucosyltransferase activity"/>
    <property type="evidence" value="ECO:0007669"/>
    <property type="project" value="UniProtKB-EC"/>
</dbReference>
<keyword evidence="11" id="KW-1185">Reference proteome</keyword>
<evidence type="ECO:0000259" key="9">
    <source>
        <dbReference type="PROSITE" id="PS50003"/>
    </source>
</evidence>
<dbReference type="CDD" id="cd03784">
    <property type="entry name" value="GT1_Gtf-like"/>
    <property type="match status" value="1"/>
</dbReference>
<dbReference type="PROSITE" id="PS50003">
    <property type="entry name" value="PH_DOMAIN"/>
    <property type="match status" value="1"/>
</dbReference>
<feature type="region of interest" description="Disordered" evidence="8">
    <location>
        <begin position="390"/>
        <end position="409"/>
    </location>
</feature>
<dbReference type="OrthoDB" id="10261837at2759"/>
<dbReference type="Gene3D" id="2.30.29.30">
    <property type="entry name" value="Pleckstrin-homology domain (PH domain)/Phosphotyrosine-binding domain (PTB)"/>
    <property type="match status" value="2"/>
</dbReference>
<dbReference type="InterPro" id="IPR001849">
    <property type="entry name" value="PH_domain"/>
</dbReference>
<dbReference type="Pfam" id="PF06722">
    <property type="entry name" value="EryCIII-like_C"/>
    <property type="match status" value="1"/>
</dbReference>
<gene>
    <name evidence="10" type="ORF">INT46_003763</name>
</gene>
<dbReference type="SUPFAM" id="SSF50729">
    <property type="entry name" value="PH domain-like"/>
    <property type="match status" value="1"/>
</dbReference>
<dbReference type="InterPro" id="IPR004182">
    <property type="entry name" value="GRAM"/>
</dbReference>
<reference evidence="10" key="1">
    <citation type="submission" date="2020-12" db="EMBL/GenBank/DDBJ databases">
        <title>Metabolic potential, ecology and presence of endohyphal bacteria is reflected in genomic diversity of Mucoromycotina.</title>
        <authorList>
            <person name="Muszewska A."/>
            <person name="Okrasinska A."/>
            <person name="Steczkiewicz K."/>
            <person name="Drgas O."/>
            <person name="Orlowska M."/>
            <person name="Perlinska-Lenart U."/>
            <person name="Aleksandrzak-Piekarczyk T."/>
            <person name="Szatraj K."/>
            <person name="Zielenkiewicz U."/>
            <person name="Pilsyk S."/>
            <person name="Malc E."/>
            <person name="Mieczkowski P."/>
            <person name="Kruszewska J.S."/>
            <person name="Biernat P."/>
            <person name="Pawlowska J."/>
        </authorList>
    </citation>
    <scope>NUCLEOTIDE SEQUENCE</scope>
    <source>
        <strain evidence="10">CBS 226.32</strain>
    </source>
</reference>
<dbReference type="InterPro" id="IPR050426">
    <property type="entry name" value="Glycosyltransferase_28"/>
</dbReference>
<dbReference type="FunFam" id="3.40.50.2000:FF:000029">
    <property type="entry name" value="Sterol 3-beta-glucosyltransferase"/>
    <property type="match status" value="1"/>
</dbReference>
<proteinExistence type="inferred from homology"/>
<dbReference type="InterPro" id="IPR002213">
    <property type="entry name" value="UDP_glucos_trans"/>
</dbReference>
<evidence type="ECO:0000256" key="2">
    <source>
        <dbReference type="ARBA" id="ARBA00012650"/>
    </source>
</evidence>
<dbReference type="Pfam" id="PF02893">
    <property type="entry name" value="GRAM"/>
    <property type="match status" value="2"/>
</dbReference>
<evidence type="ECO:0000256" key="8">
    <source>
        <dbReference type="SAM" id="MobiDB-lite"/>
    </source>
</evidence>
<dbReference type="InterPro" id="IPR004276">
    <property type="entry name" value="GlycoTrans_28_N"/>
</dbReference>
<dbReference type="GO" id="GO:0005975">
    <property type="term" value="P:carbohydrate metabolic process"/>
    <property type="evidence" value="ECO:0007669"/>
    <property type="project" value="InterPro"/>
</dbReference>
<sequence>FETQEVEDMADSASGLRHSAEAVLTNSSAWDIPETNMHNNNNNDTKVTLEKPDEIRELLAEATGAKIEESLTTTSSDSSVANDISIEDKLKSVFQLSSKESLRGEWPCYIVQSAIVPGFMYLTDNHICFYASLPKSQLVFRKSGYLLLKKTGKMKSNYERYFFDIKEDGLARFESSTDSYSPLEKFDLKNAIAVRQSTKRKYGFRIVTMDKTWHLQADTNASVIEWTNALQKAIFRAKNNGSSLKITLPFENILDIEQTEAFEFQKFLKIRAVGIDDSFVMDEYYFAYFSDIESTFRQLKLAWETYSRGSTVSEKLQSLTPDQDSSNNSPSLSISDLYDADSQPITIPASSTGSMPTPKRSNSVVANALAVPGALKDLIYLSASSSKSTTKSTVSDKLQESSSSDDDDQYVGWLDGKRRSGMKLVYGLLGVNSITGSPSTALIADEDEEEDEDDEEEHYRLDTVSSPRADEAEVLDDRTMTNFQKYFVLPESEKLLAVYRCSLMKTLPCYGKLYISSNYISFNSKGFATKAKMIIPFQDVIRIQKLRSRGYIFHSLSILTQTKKEIYLEFSSITRRNSCFAKLFLQHKRSLEIQTEPDQAEKKIKDWEARLMEDEQKSTVGRVVPNNASLPVLSRLQSETIIYKKPEKSLHFTCITIGTRGDVQPYIALCKGLMKEGHRCRIATHDEFKGWIEEHGIEFRTVGGDPGELMRICVENNFFSVNFVVEGLRLFKDWIDELLTLSWKAVQGTEVILESPSAMIGVHMAEALRVPYFRSFPMPMTRTRSFPHPFATPNNPKGRLYNDMTYVLFDHAVWRAIAARTNSFRQTTLGLPPTSYEKLEVWKIPYLYSFSPSIVPSPLDWLDWIHCTGYWFLDNPQTGWTPDPELKAFIEAQDTRPIVYIGFGSIIVSDPLEITRVIIESVLLSNVRAIVSRGWSSRHKQGTVNEEADMLSRHPGTIMSVQSVPHDWLFPKIRAVIHHGGAGTTAAGLRAGRPTIIKPFFADQFFWGERVEEMGIGRCIKNLTVDNLSAALRVVSTDENMLKVANRVGQKIRAETGVDTAIQCIYRDMELAKARTMSSILKTCKTDDDFMASSFGEDQDWTIIEDAASGSISPSSWKPTDTEEKI</sequence>
<keyword evidence="4" id="KW-0808">Transferase</keyword>
<name>A0A8H7R9R6_9FUNG</name>
<accession>A0A8H7R9R6</accession>
<dbReference type="SMART" id="SM00233">
    <property type="entry name" value="PH"/>
    <property type="match status" value="1"/>
</dbReference>
<evidence type="ECO:0000256" key="1">
    <source>
        <dbReference type="ARBA" id="ARBA00006962"/>
    </source>
</evidence>
<comment type="similarity">
    <text evidence="1">Belongs to the glycosyltransferase 28 family.</text>
</comment>
<comment type="catalytic activity">
    <reaction evidence="6">
        <text>ergosterol + UDP-alpha-D-glucose = ergosteryl 3-beta-D-glucoside + UDP + H(+)</text>
        <dbReference type="Rhea" id="RHEA:61836"/>
        <dbReference type="ChEBI" id="CHEBI:15378"/>
        <dbReference type="ChEBI" id="CHEBI:16933"/>
        <dbReference type="ChEBI" id="CHEBI:52973"/>
        <dbReference type="ChEBI" id="CHEBI:58223"/>
        <dbReference type="ChEBI" id="CHEBI:58885"/>
    </reaction>
    <physiologicalReaction direction="left-to-right" evidence="6">
        <dbReference type="Rhea" id="RHEA:61837"/>
    </physiologicalReaction>
</comment>
<dbReference type="Pfam" id="PF00169">
    <property type="entry name" value="PH"/>
    <property type="match status" value="1"/>
</dbReference>
<evidence type="ECO:0000256" key="7">
    <source>
        <dbReference type="ARBA" id="ARBA00049453"/>
    </source>
</evidence>
<feature type="compositionally biased region" description="Low complexity" evidence="8">
    <location>
        <begin position="324"/>
        <end position="333"/>
    </location>
</feature>
<evidence type="ECO:0000256" key="6">
    <source>
        <dbReference type="ARBA" id="ARBA00047886"/>
    </source>
</evidence>
<evidence type="ECO:0000256" key="5">
    <source>
        <dbReference type="ARBA" id="ARBA00029843"/>
    </source>
</evidence>
<feature type="domain" description="PH" evidence="9">
    <location>
        <begin position="139"/>
        <end position="235"/>
    </location>
</feature>
<dbReference type="FunFam" id="3.40.50.2000:FF:000009">
    <property type="entry name" value="Sterol 3-beta-glucosyltransferase UGT80A2"/>
    <property type="match status" value="1"/>
</dbReference>
<comment type="caution">
    <text evidence="10">The sequence shown here is derived from an EMBL/GenBank/DDBJ whole genome shotgun (WGS) entry which is preliminary data.</text>
</comment>
<dbReference type="AlphaFoldDB" id="A0A8H7R9R6"/>
<evidence type="ECO:0000256" key="4">
    <source>
        <dbReference type="ARBA" id="ARBA00022679"/>
    </source>
</evidence>
<dbReference type="SMART" id="SM00568">
    <property type="entry name" value="GRAM"/>
    <property type="match status" value="2"/>
</dbReference>
<feature type="compositionally biased region" description="Polar residues" evidence="8">
    <location>
        <begin position="314"/>
        <end position="323"/>
    </location>
</feature>
<evidence type="ECO:0000313" key="11">
    <source>
        <dbReference type="Proteomes" id="UP000650833"/>
    </source>
</evidence>
<dbReference type="Gene3D" id="3.40.50.2000">
    <property type="entry name" value="Glycogen Phosphorylase B"/>
    <property type="match status" value="2"/>
</dbReference>
<dbReference type="EMBL" id="JAEPRC010000153">
    <property type="protein sequence ID" value="KAG2206367.1"/>
    <property type="molecule type" value="Genomic_DNA"/>
</dbReference>
<dbReference type="InterPro" id="IPR010610">
    <property type="entry name" value="EryCIII-like_C"/>
</dbReference>
<organism evidence="10 11">
    <name type="scientific">Mucor plumbeus</name>
    <dbReference type="NCBI Taxonomy" id="97098"/>
    <lineage>
        <taxon>Eukaryota</taxon>
        <taxon>Fungi</taxon>
        <taxon>Fungi incertae sedis</taxon>
        <taxon>Mucoromycota</taxon>
        <taxon>Mucoromycotina</taxon>
        <taxon>Mucoromycetes</taxon>
        <taxon>Mucorales</taxon>
        <taxon>Mucorineae</taxon>
        <taxon>Mucoraceae</taxon>
        <taxon>Mucor</taxon>
    </lineage>
</organism>
<dbReference type="EC" id="2.4.1.173" evidence="2"/>
<evidence type="ECO:0000313" key="10">
    <source>
        <dbReference type="EMBL" id="KAG2206367.1"/>
    </source>
</evidence>
<keyword evidence="3" id="KW-0328">Glycosyltransferase</keyword>
<protein>
    <recommendedName>
        <fullName evidence="2">sterol 3beta-glucosyltransferase</fullName>
        <ecNumber evidence="2">2.4.1.173</ecNumber>
    </recommendedName>
    <alternativeName>
        <fullName evidence="5">Autophagy-related protein 26</fullName>
    </alternativeName>
</protein>
<feature type="non-terminal residue" evidence="10">
    <location>
        <position position="1"/>
    </location>
</feature>
<dbReference type="GO" id="GO:0016125">
    <property type="term" value="P:sterol metabolic process"/>
    <property type="evidence" value="ECO:0007669"/>
    <property type="project" value="TreeGrafter"/>
</dbReference>
<evidence type="ECO:0000256" key="3">
    <source>
        <dbReference type="ARBA" id="ARBA00022676"/>
    </source>
</evidence>
<dbReference type="SUPFAM" id="SSF53756">
    <property type="entry name" value="UDP-Glycosyltransferase/glycogen phosphorylase"/>
    <property type="match status" value="1"/>
</dbReference>
<dbReference type="PANTHER" id="PTHR48050:SF25">
    <property type="entry name" value="STEROL 3-BETA-GLUCOSYLTRANSFERASE"/>
    <property type="match status" value="1"/>
</dbReference>
<dbReference type="PANTHER" id="PTHR48050">
    <property type="entry name" value="STEROL 3-BETA-GLUCOSYLTRANSFERASE"/>
    <property type="match status" value="1"/>
</dbReference>
<dbReference type="Pfam" id="PF03033">
    <property type="entry name" value="Glyco_transf_28"/>
    <property type="match status" value="1"/>
</dbReference>
<comment type="catalytic activity">
    <reaction evidence="7">
        <text>a sterol + UDP-alpha-D-glucose = a sterol 3-beta-D-glucoside + UDP + H(+)</text>
        <dbReference type="Rhea" id="RHEA:22724"/>
        <dbReference type="ChEBI" id="CHEBI:15378"/>
        <dbReference type="ChEBI" id="CHEBI:15889"/>
        <dbReference type="ChEBI" id="CHEBI:37424"/>
        <dbReference type="ChEBI" id="CHEBI:58223"/>
        <dbReference type="ChEBI" id="CHEBI:58885"/>
        <dbReference type="EC" id="2.4.1.173"/>
    </reaction>
    <physiologicalReaction direction="left-to-right" evidence="7">
        <dbReference type="Rhea" id="RHEA:22725"/>
    </physiologicalReaction>
</comment>